<dbReference type="GO" id="GO:0032221">
    <property type="term" value="C:Rpd3S complex"/>
    <property type="evidence" value="ECO:0007669"/>
    <property type="project" value="TreeGrafter"/>
</dbReference>
<sequence length="315" mass="36328">MPLAVNSKCLAYHGPLLYEAKVLKVREPGAAMAQTKEGNEPIKLEEIPEEIQDKKLYFIHYRGWKSSWDEWVDSTRLRDFTVENLRLQKELKKAALSATSSVSATGKRTIDVSKSSHSGGINSKTSRKKDEMDMQSEDEYLKRPEINLVIPDPLKSLLVDDWEMVTKDHQLLHLPAKPTVDEILNMYRRANVKKHATSTESDIEQEFLSGLKIYFNRCLGNILLYRFERKQFLDLDNNYKLKDRQLSQIYGAEHLLRLLVSLPALVAQTTMEQQSIGVLKDHLEQFLQFLNDNKKELFVKHYESVSPAYESLAKA</sequence>
<dbReference type="SMART" id="SM00298">
    <property type="entry name" value="CHROMO"/>
    <property type="match status" value="1"/>
</dbReference>
<dbReference type="SUPFAM" id="SSF54160">
    <property type="entry name" value="Chromo domain-like"/>
    <property type="match status" value="1"/>
</dbReference>
<dbReference type="Gene3D" id="2.30.30.140">
    <property type="match status" value="1"/>
</dbReference>
<comment type="similarity">
    <text evidence="2">Belongs to the MRG family.</text>
</comment>
<dbReference type="VEuPathDB" id="FungiDB:BON22_0606"/>
<dbReference type="Pfam" id="PF22732">
    <property type="entry name" value="MSL3_chromo-like"/>
    <property type="match status" value="1"/>
</dbReference>
<dbReference type="InterPro" id="IPR053820">
    <property type="entry name" value="MSL3_chromo-like"/>
</dbReference>
<reference evidence="10" key="1">
    <citation type="journal article" date="2014" name="Genome Announc.">
        <title>Genome sequence of the yeast Cyberlindnera fabianii (Hansenula fabianii).</title>
        <authorList>
            <person name="Freel K.C."/>
            <person name="Sarilar V."/>
            <person name="Neuveglise C."/>
            <person name="Devillers H."/>
            <person name="Friedrich A."/>
            <person name="Schacherer J."/>
        </authorList>
    </citation>
    <scope>NUCLEOTIDE SEQUENCE</scope>
    <source>
        <strain evidence="10">YJS4271</strain>
    </source>
</reference>
<evidence type="ECO:0000256" key="8">
    <source>
        <dbReference type="SAM" id="MobiDB-lite"/>
    </source>
</evidence>
<dbReference type="InterPro" id="IPR000953">
    <property type="entry name" value="Chromo/chromo_shadow_dom"/>
</dbReference>
<dbReference type="AlphaFoldDB" id="A0A061AQ88"/>
<keyword evidence="6" id="KW-0804">Transcription</keyword>
<dbReference type="PROSITE" id="PS51640">
    <property type="entry name" value="MRG"/>
    <property type="match status" value="1"/>
</dbReference>
<organism evidence="10">
    <name type="scientific">Cyberlindnera fabianii</name>
    <name type="common">Yeast</name>
    <name type="synonym">Hansenula fabianii</name>
    <dbReference type="NCBI Taxonomy" id="36022"/>
    <lineage>
        <taxon>Eukaryota</taxon>
        <taxon>Fungi</taxon>
        <taxon>Dikarya</taxon>
        <taxon>Ascomycota</taxon>
        <taxon>Saccharomycotina</taxon>
        <taxon>Saccharomycetes</taxon>
        <taxon>Phaffomycetales</taxon>
        <taxon>Phaffomycetaceae</taxon>
        <taxon>Cyberlindnera</taxon>
    </lineage>
</organism>
<dbReference type="PANTHER" id="PTHR10880">
    <property type="entry name" value="MORTALITY FACTOR 4-LIKE PROTEIN"/>
    <property type="match status" value="1"/>
</dbReference>
<dbReference type="EMBL" id="LK052886">
    <property type="protein sequence ID" value="CDR36880.1"/>
    <property type="molecule type" value="Genomic_DNA"/>
</dbReference>
<evidence type="ECO:0000256" key="6">
    <source>
        <dbReference type="ARBA" id="ARBA00023163"/>
    </source>
</evidence>
<dbReference type="Pfam" id="PF05712">
    <property type="entry name" value="MRG"/>
    <property type="match status" value="1"/>
</dbReference>
<dbReference type="PIRSF" id="PIRSF038133">
    <property type="entry name" value="HAT_Nua4_EAF3/MRG15"/>
    <property type="match status" value="1"/>
</dbReference>
<accession>A0A061AQ88</accession>
<evidence type="ECO:0000259" key="9">
    <source>
        <dbReference type="SMART" id="SM00298"/>
    </source>
</evidence>
<evidence type="ECO:0000313" key="10">
    <source>
        <dbReference type="EMBL" id="CDR36880.1"/>
    </source>
</evidence>
<gene>
    <name evidence="10" type="ORF">CYFA0S_01e05270g</name>
</gene>
<evidence type="ECO:0000256" key="1">
    <source>
        <dbReference type="ARBA" id="ARBA00004123"/>
    </source>
</evidence>
<feature type="region of interest" description="Disordered" evidence="8">
    <location>
        <begin position="108"/>
        <end position="133"/>
    </location>
</feature>
<dbReference type="InterPro" id="IPR008676">
    <property type="entry name" value="MRG"/>
</dbReference>
<dbReference type="GO" id="GO:0006338">
    <property type="term" value="P:chromatin remodeling"/>
    <property type="evidence" value="ECO:0007669"/>
    <property type="project" value="UniProtKB-ARBA"/>
</dbReference>
<keyword evidence="4" id="KW-0156">Chromatin regulator</keyword>
<keyword evidence="5" id="KW-0805">Transcription regulation</keyword>
<dbReference type="OrthoDB" id="124855at2759"/>
<comment type="subcellular location">
    <subcellularLocation>
        <location evidence="1">Nucleus</location>
    </subcellularLocation>
</comment>
<evidence type="ECO:0000256" key="2">
    <source>
        <dbReference type="ARBA" id="ARBA00009093"/>
    </source>
</evidence>
<evidence type="ECO:0000256" key="3">
    <source>
        <dbReference type="ARBA" id="ARBA00018505"/>
    </source>
</evidence>
<evidence type="ECO:0000256" key="4">
    <source>
        <dbReference type="ARBA" id="ARBA00022853"/>
    </source>
</evidence>
<dbReference type="GO" id="GO:0006355">
    <property type="term" value="P:regulation of DNA-templated transcription"/>
    <property type="evidence" value="ECO:0007669"/>
    <property type="project" value="InterPro"/>
</dbReference>
<evidence type="ECO:0000256" key="5">
    <source>
        <dbReference type="ARBA" id="ARBA00023015"/>
    </source>
</evidence>
<proteinExistence type="inferred from homology"/>
<feature type="compositionally biased region" description="Polar residues" evidence="8">
    <location>
        <begin position="112"/>
        <end position="124"/>
    </location>
</feature>
<evidence type="ECO:0000256" key="7">
    <source>
        <dbReference type="ARBA" id="ARBA00023242"/>
    </source>
</evidence>
<dbReference type="InterPro" id="IPR026541">
    <property type="entry name" value="MRG_dom"/>
</dbReference>
<dbReference type="PhylomeDB" id="A0A061AQ88"/>
<dbReference type="PANTHER" id="PTHR10880:SF15">
    <property type="entry name" value="MSL COMPLEX SUBUNIT 3"/>
    <property type="match status" value="1"/>
</dbReference>
<keyword evidence="7" id="KW-0539">Nucleus</keyword>
<dbReference type="Gene3D" id="1.10.274.30">
    <property type="entry name" value="MRG domain"/>
    <property type="match status" value="1"/>
</dbReference>
<dbReference type="InterPro" id="IPR016197">
    <property type="entry name" value="Chromo-like_dom_sf"/>
</dbReference>
<dbReference type="GO" id="GO:0035267">
    <property type="term" value="C:NuA4 histone acetyltransferase complex"/>
    <property type="evidence" value="ECO:0007669"/>
    <property type="project" value="TreeGrafter"/>
</dbReference>
<name>A0A061AQ88_CYBFA</name>
<dbReference type="InterPro" id="IPR038217">
    <property type="entry name" value="MRG_C_sf"/>
</dbReference>
<feature type="domain" description="Chromo" evidence="9">
    <location>
        <begin position="44"/>
        <end position="96"/>
    </location>
</feature>
<protein>
    <recommendedName>
        <fullName evidence="3">Chromatin modification-related protein EAF3</fullName>
    </recommendedName>
</protein>